<name>X1M451_9ZZZZ</name>
<evidence type="ECO:0000256" key="1">
    <source>
        <dbReference type="SAM" id="Coils"/>
    </source>
</evidence>
<reference evidence="3" key="1">
    <citation type="journal article" date="2014" name="Front. Microbiol.">
        <title>High frequency of phylogenetically diverse reductive dehalogenase-homologous genes in deep subseafloor sedimentary metagenomes.</title>
        <authorList>
            <person name="Kawai M."/>
            <person name="Futagami T."/>
            <person name="Toyoda A."/>
            <person name="Takaki Y."/>
            <person name="Nishi S."/>
            <person name="Hori S."/>
            <person name="Arai W."/>
            <person name="Tsubouchi T."/>
            <person name="Morono Y."/>
            <person name="Uchiyama I."/>
            <person name="Ito T."/>
            <person name="Fujiyama A."/>
            <person name="Inagaki F."/>
            <person name="Takami H."/>
        </authorList>
    </citation>
    <scope>NUCLEOTIDE SEQUENCE</scope>
    <source>
        <strain evidence="3">Expedition CK06-06</strain>
    </source>
</reference>
<feature type="coiled-coil region" evidence="1">
    <location>
        <begin position="3"/>
        <end position="48"/>
    </location>
</feature>
<evidence type="ECO:0000313" key="3">
    <source>
        <dbReference type="EMBL" id="GAI12861.1"/>
    </source>
</evidence>
<accession>X1M451</accession>
<feature type="domain" description="DUF8180" evidence="2">
    <location>
        <begin position="1"/>
        <end position="47"/>
    </location>
</feature>
<proteinExistence type="predicted"/>
<gene>
    <name evidence="3" type="ORF">S06H3_22247</name>
</gene>
<protein>
    <recommendedName>
        <fullName evidence="2">DUF8180 domain-containing protein</fullName>
    </recommendedName>
</protein>
<dbReference type="InterPro" id="IPR058493">
    <property type="entry name" value="DUF8180"/>
</dbReference>
<dbReference type="Pfam" id="PF26551">
    <property type="entry name" value="DUF8180"/>
    <property type="match status" value="1"/>
</dbReference>
<comment type="caution">
    <text evidence="3">The sequence shown here is derived from an EMBL/GenBank/DDBJ whole genome shotgun (WGS) entry which is preliminary data.</text>
</comment>
<organism evidence="3">
    <name type="scientific">marine sediment metagenome</name>
    <dbReference type="NCBI Taxonomy" id="412755"/>
    <lineage>
        <taxon>unclassified sequences</taxon>
        <taxon>metagenomes</taxon>
        <taxon>ecological metagenomes</taxon>
    </lineage>
</organism>
<keyword evidence="1" id="KW-0175">Coiled coil</keyword>
<evidence type="ECO:0000259" key="2">
    <source>
        <dbReference type="Pfam" id="PF26551"/>
    </source>
</evidence>
<sequence>EHNREHEQEFREWADKIAFLSKEVAQQLQEAAGRMAAASNNLEKARQVLAKNKEGD</sequence>
<dbReference type="EMBL" id="BARV01011847">
    <property type="protein sequence ID" value="GAI12861.1"/>
    <property type="molecule type" value="Genomic_DNA"/>
</dbReference>
<feature type="non-terminal residue" evidence="3">
    <location>
        <position position="1"/>
    </location>
</feature>
<dbReference type="AlphaFoldDB" id="X1M451"/>